<evidence type="ECO:0000313" key="2">
    <source>
        <dbReference type="EMBL" id="ONH26766.1"/>
    </source>
</evidence>
<dbReference type="Proteomes" id="UP000188929">
    <property type="component" value="Unassembled WGS sequence"/>
</dbReference>
<dbReference type="SUPFAM" id="SSF54909">
    <property type="entry name" value="Dimeric alpha+beta barrel"/>
    <property type="match status" value="1"/>
</dbReference>
<dbReference type="Gene3D" id="3.30.70.100">
    <property type="match status" value="1"/>
</dbReference>
<dbReference type="STRING" id="1834516.BL253_23715"/>
<proteinExistence type="predicted"/>
<keyword evidence="2" id="KW-0560">Oxidoreductase</keyword>
<feature type="domain" description="ABM" evidence="1">
    <location>
        <begin position="18"/>
        <end position="107"/>
    </location>
</feature>
<keyword evidence="2" id="KW-0503">Monooxygenase</keyword>
<dbReference type="PROSITE" id="PS51725">
    <property type="entry name" value="ABM"/>
    <property type="match status" value="1"/>
</dbReference>
<protein>
    <submittedName>
        <fullName evidence="2">Antibiotic biosynthesis monooxygenase</fullName>
    </submittedName>
</protein>
<evidence type="ECO:0000259" key="1">
    <source>
        <dbReference type="PROSITE" id="PS51725"/>
    </source>
</evidence>
<name>A0A1V2I6U7_9ACTN</name>
<dbReference type="EMBL" id="MOMC01000049">
    <property type="protein sequence ID" value="ONH26766.1"/>
    <property type="molecule type" value="Genomic_DNA"/>
</dbReference>
<reference evidence="3" key="1">
    <citation type="submission" date="2016-10" db="EMBL/GenBank/DDBJ databases">
        <title>Frankia sp. NRRL B-16386 Genome sequencing.</title>
        <authorList>
            <person name="Ghodhbane-Gtari F."/>
            <person name="Swanson E."/>
            <person name="Gueddou A."/>
            <person name="Hezbri K."/>
            <person name="Ktari K."/>
            <person name="Nouioui I."/>
            <person name="Morris K."/>
            <person name="Simpson S."/>
            <person name="Abebe-Akele F."/>
            <person name="Thomas K."/>
            <person name="Gtari M."/>
            <person name="Tisa L.S."/>
        </authorList>
    </citation>
    <scope>NUCLEOTIDE SEQUENCE [LARGE SCALE GENOMIC DNA]</scope>
    <source>
        <strain evidence="3">NRRL B-16386</strain>
    </source>
</reference>
<keyword evidence="3" id="KW-1185">Reference proteome</keyword>
<dbReference type="InterPro" id="IPR011008">
    <property type="entry name" value="Dimeric_a/b-barrel"/>
</dbReference>
<dbReference type="OrthoDB" id="9798157at2"/>
<dbReference type="InterPro" id="IPR007138">
    <property type="entry name" value="ABM_dom"/>
</dbReference>
<organism evidence="2 3">
    <name type="scientific">Pseudofrankia asymbiotica</name>
    <dbReference type="NCBI Taxonomy" id="1834516"/>
    <lineage>
        <taxon>Bacteria</taxon>
        <taxon>Bacillati</taxon>
        <taxon>Actinomycetota</taxon>
        <taxon>Actinomycetes</taxon>
        <taxon>Frankiales</taxon>
        <taxon>Frankiaceae</taxon>
        <taxon>Pseudofrankia</taxon>
    </lineage>
</organism>
<dbReference type="Pfam" id="PF03992">
    <property type="entry name" value="ABM"/>
    <property type="match status" value="1"/>
</dbReference>
<dbReference type="RefSeq" id="WP_076819382.1">
    <property type="nucleotide sequence ID" value="NZ_MOMC01000049.1"/>
</dbReference>
<accession>A0A1V2I6U7</accession>
<gene>
    <name evidence="2" type="ORF">BL253_23715</name>
</gene>
<dbReference type="GO" id="GO:0004497">
    <property type="term" value="F:monooxygenase activity"/>
    <property type="evidence" value="ECO:0007669"/>
    <property type="project" value="UniProtKB-KW"/>
</dbReference>
<evidence type="ECO:0000313" key="3">
    <source>
        <dbReference type="Proteomes" id="UP000188929"/>
    </source>
</evidence>
<sequence>MSASGPATGSTRDTESAVTEIARFNVKQGAESAFIAAYHTVRHEIATSPGCRSMRMSRGIESPSSFVLIVEWDSLEAHTEGFRASEGYGRWRAAISPYFAGTPTVEHVAGVDVPSVASTGTT</sequence>
<dbReference type="AlphaFoldDB" id="A0A1V2I6U7"/>
<comment type="caution">
    <text evidence="2">The sequence shown here is derived from an EMBL/GenBank/DDBJ whole genome shotgun (WGS) entry which is preliminary data.</text>
</comment>